<name>A0ABW9W4G0_9BURK</name>
<protein>
    <recommendedName>
        <fullName evidence="3">DUF1853 family protein</fullName>
    </recommendedName>
</protein>
<gene>
    <name evidence="1" type="ORF">GTP69_21135</name>
</gene>
<evidence type="ECO:0000313" key="2">
    <source>
        <dbReference type="Proteomes" id="UP000642144"/>
    </source>
</evidence>
<organism evidence="1 2">
    <name type="scientific">Duganella levis</name>
    <dbReference type="NCBI Taxonomy" id="2692169"/>
    <lineage>
        <taxon>Bacteria</taxon>
        <taxon>Pseudomonadati</taxon>
        <taxon>Pseudomonadota</taxon>
        <taxon>Betaproteobacteria</taxon>
        <taxon>Burkholderiales</taxon>
        <taxon>Oxalobacteraceae</taxon>
        <taxon>Telluria group</taxon>
        <taxon>Duganella</taxon>
    </lineage>
</organism>
<keyword evidence="2" id="KW-1185">Reference proteome</keyword>
<accession>A0ABW9W4G0</accession>
<dbReference type="RefSeq" id="WP_161056698.1">
    <property type="nucleotide sequence ID" value="NZ_WWCT01000019.1"/>
</dbReference>
<dbReference type="EMBL" id="WWCT01000019">
    <property type="protein sequence ID" value="MYN28912.1"/>
    <property type="molecule type" value="Genomic_DNA"/>
</dbReference>
<evidence type="ECO:0000313" key="1">
    <source>
        <dbReference type="EMBL" id="MYN28912.1"/>
    </source>
</evidence>
<dbReference type="Proteomes" id="UP000642144">
    <property type="component" value="Unassembled WGS sequence"/>
</dbReference>
<evidence type="ECO:0008006" key="3">
    <source>
        <dbReference type="Google" id="ProtNLM"/>
    </source>
</evidence>
<proteinExistence type="predicted"/>
<reference evidence="1 2" key="1">
    <citation type="submission" date="2019-12" db="EMBL/GenBank/DDBJ databases">
        <title>Novel species isolated from a subtropical stream in China.</title>
        <authorList>
            <person name="Lu H."/>
        </authorList>
    </citation>
    <scope>NUCLEOTIDE SEQUENCE [LARGE SCALE GENOMIC DNA]</scope>
    <source>
        <strain evidence="1 2">CY42W</strain>
    </source>
</reference>
<comment type="caution">
    <text evidence="1">The sequence shown here is derived from an EMBL/GenBank/DDBJ whole genome shotgun (WGS) entry which is preliminary data.</text>
</comment>
<sequence length="284" mass="32092">MLILMDLKADFNQLTTNGLLGLGYIPNPSHDAVTRYNLLHTHTERMVLPVPYKIAISTQLAANPLFTALSGVINEITARLKAGTTVAPYLSTLAKLGGQRDNLLTYWGIHHLHLSSICTLDAKGKVKRADYLLFVRFYQGVAHLIQIESHKKDDSFEDVKLLEIADSNWPYLHDVFREVTVDNHDAATIKTLRKKNINHYLKVNGRVLSPTFGVMANGFSAEALWHFDSQSIQLDRLESEIRRNYLHYFSNRSWIAHVALLGFDAEGFDLCEKFSGQNNKALRG</sequence>